<feature type="compositionally biased region" description="Basic and acidic residues" evidence="1">
    <location>
        <begin position="22"/>
        <end position="41"/>
    </location>
</feature>
<keyword evidence="3" id="KW-1185">Reference proteome</keyword>
<sequence>MTSRMATRGLKLQTPESLLSHTQEERRQVQEAKAKEKEDQKAAATSKASKKKPPQEARCCEKSEDSDFQDLNENEIEVLKKAKEKKRARQLKKKEEKSVVCDGIAELRQTLPTAAISQVTPKRKLRPKTRMKRPRNAMGGLDANWTETVYGNNKAATSKLSLASSNAMTLDIELMDVPGKFNADVGADVMAVEREGKTNKRMKAKTSSKKQKNAQLGNWHNQKLTTMCGPMFFFLTYSNGVVPKKTNSESMGPALKLCELWIEHFGALPHIPKSVVHNSRKIAQGQILTYCSKLGQNAFKFVSKEVEKFDTVEEQQVFVEGLLQNDAFIFETPGPTCSQSLGHFCGLLVVKTFAFHLTWALSSSTDSGHPCGALALSTAAVEHALTMWKAGDTPNCKSARNSEASFSEEWAPNVAKFFGLAGDLKLLKWDEISSAAKTHLLTVPNAGAGPELKKLLKEADGAKAVPVAAMVGDDDPFIVSD</sequence>
<dbReference type="Proteomes" id="UP000799118">
    <property type="component" value="Unassembled WGS sequence"/>
</dbReference>
<feature type="compositionally biased region" description="Basic residues" evidence="1">
    <location>
        <begin position="199"/>
        <end position="212"/>
    </location>
</feature>
<dbReference type="AlphaFoldDB" id="A0A6A4GJN9"/>
<dbReference type="OrthoDB" id="2755811at2759"/>
<feature type="region of interest" description="Disordered" evidence="1">
    <location>
        <begin position="196"/>
        <end position="215"/>
    </location>
</feature>
<accession>A0A6A4GJN9</accession>
<evidence type="ECO:0000256" key="1">
    <source>
        <dbReference type="SAM" id="MobiDB-lite"/>
    </source>
</evidence>
<feature type="compositionally biased region" description="Basic residues" evidence="1">
    <location>
        <begin position="121"/>
        <end position="135"/>
    </location>
</feature>
<protein>
    <submittedName>
        <fullName evidence="2">Uncharacterized protein</fullName>
    </submittedName>
</protein>
<evidence type="ECO:0000313" key="3">
    <source>
        <dbReference type="Proteomes" id="UP000799118"/>
    </source>
</evidence>
<gene>
    <name evidence="2" type="ORF">BT96DRAFT_949733</name>
</gene>
<name>A0A6A4GJN9_9AGAR</name>
<dbReference type="EMBL" id="ML769967">
    <property type="protein sequence ID" value="KAE9385577.1"/>
    <property type="molecule type" value="Genomic_DNA"/>
</dbReference>
<feature type="compositionally biased region" description="Basic and acidic residues" evidence="1">
    <location>
        <begin position="53"/>
        <end position="65"/>
    </location>
</feature>
<organism evidence="2 3">
    <name type="scientific">Gymnopus androsaceus JB14</name>
    <dbReference type="NCBI Taxonomy" id="1447944"/>
    <lineage>
        <taxon>Eukaryota</taxon>
        <taxon>Fungi</taxon>
        <taxon>Dikarya</taxon>
        <taxon>Basidiomycota</taxon>
        <taxon>Agaricomycotina</taxon>
        <taxon>Agaricomycetes</taxon>
        <taxon>Agaricomycetidae</taxon>
        <taxon>Agaricales</taxon>
        <taxon>Marasmiineae</taxon>
        <taxon>Omphalotaceae</taxon>
        <taxon>Gymnopus</taxon>
    </lineage>
</organism>
<reference evidence="2" key="1">
    <citation type="journal article" date="2019" name="Environ. Microbiol.">
        <title>Fungal ecological strategies reflected in gene transcription - a case study of two litter decomposers.</title>
        <authorList>
            <person name="Barbi F."/>
            <person name="Kohler A."/>
            <person name="Barry K."/>
            <person name="Baskaran P."/>
            <person name="Daum C."/>
            <person name="Fauchery L."/>
            <person name="Ihrmark K."/>
            <person name="Kuo A."/>
            <person name="LaButti K."/>
            <person name="Lipzen A."/>
            <person name="Morin E."/>
            <person name="Grigoriev I.V."/>
            <person name="Henrissat B."/>
            <person name="Lindahl B."/>
            <person name="Martin F."/>
        </authorList>
    </citation>
    <scope>NUCLEOTIDE SEQUENCE</scope>
    <source>
        <strain evidence="2">JB14</strain>
    </source>
</reference>
<feature type="region of interest" description="Disordered" evidence="1">
    <location>
        <begin position="1"/>
        <end position="66"/>
    </location>
</feature>
<feature type="region of interest" description="Disordered" evidence="1">
    <location>
        <begin position="119"/>
        <end position="140"/>
    </location>
</feature>
<evidence type="ECO:0000313" key="2">
    <source>
        <dbReference type="EMBL" id="KAE9385577.1"/>
    </source>
</evidence>
<proteinExistence type="predicted"/>